<dbReference type="InterPro" id="IPR036640">
    <property type="entry name" value="ABC1_TM_sf"/>
</dbReference>
<evidence type="ECO:0000256" key="3">
    <source>
        <dbReference type="ARBA" id="ARBA00022692"/>
    </source>
</evidence>
<dbReference type="InterPro" id="IPR003593">
    <property type="entry name" value="AAA+_ATPase"/>
</dbReference>
<dbReference type="FunFam" id="3.40.50.300:FF:000287">
    <property type="entry name" value="Multidrug ABC transporter ATP-binding protein"/>
    <property type="match status" value="1"/>
</dbReference>
<dbReference type="PROSITE" id="PS50929">
    <property type="entry name" value="ABC_TM1F"/>
    <property type="match status" value="1"/>
</dbReference>
<evidence type="ECO:0000313" key="12">
    <source>
        <dbReference type="Proteomes" id="UP000319424"/>
    </source>
</evidence>
<dbReference type="EMBL" id="VJXW01000015">
    <property type="protein sequence ID" value="TRW24123.1"/>
    <property type="molecule type" value="Genomic_DNA"/>
</dbReference>
<dbReference type="SUPFAM" id="SSF52540">
    <property type="entry name" value="P-loop containing nucleoside triphosphate hydrolases"/>
    <property type="match status" value="1"/>
</dbReference>
<dbReference type="Proteomes" id="UP000319424">
    <property type="component" value="Unassembled WGS sequence"/>
</dbReference>
<keyword evidence="3 8" id="KW-0812">Transmembrane</keyword>
<dbReference type="GO" id="GO:0005886">
    <property type="term" value="C:plasma membrane"/>
    <property type="evidence" value="ECO:0007669"/>
    <property type="project" value="UniProtKB-SubCell"/>
</dbReference>
<dbReference type="GO" id="GO:0005524">
    <property type="term" value="F:ATP binding"/>
    <property type="evidence" value="ECO:0007669"/>
    <property type="project" value="UniProtKB-KW"/>
</dbReference>
<dbReference type="PANTHER" id="PTHR24221">
    <property type="entry name" value="ATP-BINDING CASSETTE SUB-FAMILY B"/>
    <property type="match status" value="1"/>
</dbReference>
<dbReference type="SMART" id="SM00382">
    <property type="entry name" value="AAA"/>
    <property type="match status" value="1"/>
</dbReference>
<evidence type="ECO:0000313" key="11">
    <source>
        <dbReference type="EMBL" id="TRW24123.1"/>
    </source>
</evidence>
<dbReference type="PANTHER" id="PTHR24221:SF397">
    <property type="entry name" value="ABC TRANSPORTER, ATP-BINDING TRANSMEMBRANE PROTEIN"/>
    <property type="match status" value="1"/>
</dbReference>
<sequence length="577" mass="64357">MLSALKKILDFSGDEKKNIYHSIWVSFLFAIFHMLQISAIYFIVKAVAEKDMSMTPAWIALILLVVSIVGRSIANYYSQLQQCHASYFMVANKRISIGEMLKKIPMGFFNENNVGEVVGISTTVLEDVENTAAMVMVNTLSGFINTIIFTLMILFFECRIGIIVTLGSLLYLLVLSKMENKSRGILPKRQVASAKLVDAILEQIGGMAVIKSFNLTGKGDEKVRSAIENTRKTNLDCEKLFTPYTIAQNILLDLFSILIIGAGIFFYQRGELSFLNTVMTIIISFLAFSQIKLAGSATTALRVVSGSIEQTKKLEKFPQMDIDGKDIKPANFNISFENVEFAYSGKKILDDISVDIPQNQMTAIVGPSGAGKTTFCNLIARFWDIDNGKISIGGHNIKEYSLESLMKQISMVFQNVYLFQDTIENNIKFAKPNATHEEVVDAAKKACCHDFIMSLPEQYQTLIGEGGASLSGGERQRISIARAMIKNAPIIIFDEATANVDPENEDKLQLAMEELTRNKTVIMIAHRLKTIKNANQILVLADGKIRQRGTHEELIQMDGIYKNFVEARKIAVNWHLS</sequence>
<reference evidence="11 12" key="1">
    <citation type="submission" date="2019-07" db="EMBL/GenBank/DDBJ databases">
        <title>Criibacterium bergeronii gen. nov., sp. nov. isolated from human clinical samples.</title>
        <authorList>
            <person name="Maheux A.F."/>
            <person name="Boudreau D.K."/>
            <person name="Berube E."/>
            <person name="Brodeur S."/>
            <person name="Bernard K.A."/>
            <person name="Abed J.Y."/>
            <person name="Ducrey E."/>
            <person name="Guay E.F."/>
            <person name="Raymond F."/>
            <person name="Corbeil J."/>
            <person name="Domingo M.-C."/>
            <person name="Roy P.H."/>
            <person name="Boissinot M."/>
            <person name="Tocheva E.I."/>
            <person name="Omar R.F."/>
        </authorList>
    </citation>
    <scope>NUCLEOTIDE SEQUENCE [LARGE SCALE GENOMIC DNA]</scope>
    <source>
        <strain evidence="11 12">CCRI-24246</strain>
    </source>
</reference>
<dbReference type="InterPro" id="IPR027417">
    <property type="entry name" value="P-loop_NTPase"/>
</dbReference>
<dbReference type="GO" id="GO:0034040">
    <property type="term" value="F:ATPase-coupled lipid transmembrane transporter activity"/>
    <property type="evidence" value="ECO:0007669"/>
    <property type="project" value="TreeGrafter"/>
</dbReference>
<comment type="subcellular location">
    <subcellularLocation>
        <location evidence="1">Cell membrane</location>
        <topology evidence="1">Multi-pass membrane protein</topology>
    </subcellularLocation>
</comment>
<evidence type="ECO:0000256" key="1">
    <source>
        <dbReference type="ARBA" id="ARBA00004651"/>
    </source>
</evidence>
<feature type="transmembrane region" description="Helical" evidence="8">
    <location>
        <begin position="250"/>
        <end position="268"/>
    </location>
</feature>
<dbReference type="GO" id="GO:0016887">
    <property type="term" value="F:ATP hydrolysis activity"/>
    <property type="evidence" value="ECO:0007669"/>
    <property type="project" value="InterPro"/>
</dbReference>
<feature type="domain" description="ABC transporter" evidence="9">
    <location>
        <begin position="334"/>
        <end position="567"/>
    </location>
</feature>
<organism evidence="11 12">
    <name type="scientific">Criibacterium bergeronii</name>
    <dbReference type="NCBI Taxonomy" id="1871336"/>
    <lineage>
        <taxon>Bacteria</taxon>
        <taxon>Bacillati</taxon>
        <taxon>Bacillota</taxon>
        <taxon>Clostridia</taxon>
        <taxon>Peptostreptococcales</taxon>
        <taxon>Filifactoraceae</taxon>
        <taxon>Criibacterium</taxon>
    </lineage>
</organism>
<feature type="domain" description="ABC transmembrane type-1" evidence="10">
    <location>
        <begin position="23"/>
        <end position="301"/>
    </location>
</feature>
<keyword evidence="5 11" id="KW-0067">ATP-binding</keyword>
<evidence type="ECO:0000256" key="2">
    <source>
        <dbReference type="ARBA" id="ARBA00022448"/>
    </source>
</evidence>
<gene>
    <name evidence="11" type="ORF">FL857_09195</name>
</gene>
<keyword evidence="2" id="KW-0813">Transport</keyword>
<dbReference type="AlphaFoldDB" id="A0A552V0X0"/>
<proteinExistence type="predicted"/>
<dbReference type="PROSITE" id="PS50893">
    <property type="entry name" value="ABC_TRANSPORTER_2"/>
    <property type="match status" value="1"/>
</dbReference>
<dbReference type="InterPro" id="IPR003439">
    <property type="entry name" value="ABC_transporter-like_ATP-bd"/>
</dbReference>
<dbReference type="GO" id="GO:0140359">
    <property type="term" value="F:ABC-type transporter activity"/>
    <property type="evidence" value="ECO:0007669"/>
    <property type="project" value="InterPro"/>
</dbReference>
<dbReference type="PROSITE" id="PS00211">
    <property type="entry name" value="ABC_TRANSPORTER_1"/>
    <property type="match status" value="1"/>
</dbReference>
<evidence type="ECO:0000256" key="7">
    <source>
        <dbReference type="ARBA" id="ARBA00023136"/>
    </source>
</evidence>
<evidence type="ECO:0000259" key="10">
    <source>
        <dbReference type="PROSITE" id="PS50929"/>
    </source>
</evidence>
<dbReference type="InterPro" id="IPR017871">
    <property type="entry name" value="ABC_transporter-like_CS"/>
</dbReference>
<dbReference type="Gene3D" id="3.40.50.300">
    <property type="entry name" value="P-loop containing nucleotide triphosphate hydrolases"/>
    <property type="match status" value="1"/>
</dbReference>
<dbReference type="Gene3D" id="1.20.1560.10">
    <property type="entry name" value="ABC transporter type 1, transmembrane domain"/>
    <property type="match status" value="1"/>
</dbReference>
<keyword evidence="6 8" id="KW-1133">Transmembrane helix</keyword>
<accession>A0A552V0X0</accession>
<feature type="transmembrane region" description="Helical" evidence="8">
    <location>
        <begin position="20"/>
        <end position="44"/>
    </location>
</feature>
<evidence type="ECO:0000259" key="9">
    <source>
        <dbReference type="PROSITE" id="PS50893"/>
    </source>
</evidence>
<feature type="transmembrane region" description="Helical" evidence="8">
    <location>
        <begin position="143"/>
        <end position="174"/>
    </location>
</feature>
<dbReference type="Pfam" id="PF00664">
    <property type="entry name" value="ABC_membrane"/>
    <property type="match status" value="1"/>
</dbReference>
<evidence type="ECO:0000256" key="8">
    <source>
        <dbReference type="SAM" id="Phobius"/>
    </source>
</evidence>
<dbReference type="Pfam" id="PF00005">
    <property type="entry name" value="ABC_tran"/>
    <property type="match status" value="1"/>
</dbReference>
<dbReference type="InterPro" id="IPR011527">
    <property type="entry name" value="ABC1_TM_dom"/>
</dbReference>
<comment type="caution">
    <text evidence="11">The sequence shown here is derived from an EMBL/GenBank/DDBJ whole genome shotgun (WGS) entry which is preliminary data.</text>
</comment>
<name>A0A552V0X0_9FIRM</name>
<keyword evidence="7 8" id="KW-0472">Membrane</keyword>
<dbReference type="OrthoDB" id="9762778at2"/>
<feature type="transmembrane region" description="Helical" evidence="8">
    <location>
        <begin position="274"/>
        <end position="293"/>
    </location>
</feature>
<evidence type="ECO:0000256" key="5">
    <source>
        <dbReference type="ARBA" id="ARBA00022840"/>
    </source>
</evidence>
<dbReference type="InterPro" id="IPR039421">
    <property type="entry name" value="Type_1_exporter"/>
</dbReference>
<protein>
    <submittedName>
        <fullName evidence="11">ABC transporter ATP-binding protein</fullName>
    </submittedName>
</protein>
<feature type="transmembrane region" description="Helical" evidence="8">
    <location>
        <begin position="56"/>
        <end position="74"/>
    </location>
</feature>
<dbReference type="SUPFAM" id="SSF90123">
    <property type="entry name" value="ABC transporter transmembrane region"/>
    <property type="match status" value="1"/>
</dbReference>
<evidence type="ECO:0000256" key="4">
    <source>
        <dbReference type="ARBA" id="ARBA00022741"/>
    </source>
</evidence>
<evidence type="ECO:0000256" key="6">
    <source>
        <dbReference type="ARBA" id="ARBA00022989"/>
    </source>
</evidence>
<keyword evidence="4" id="KW-0547">Nucleotide-binding</keyword>
<dbReference type="RefSeq" id="WP_144398570.1">
    <property type="nucleotide sequence ID" value="NZ_VJXW01000015.1"/>
</dbReference>